<feature type="chain" id="PRO_5003088190" evidence="5">
    <location>
        <begin position="23"/>
        <end position="420"/>
    </location>
</feature>
<dbReference type="PANTHER" id="PTHR47235:SF1">
    <property type="entry name" value="BLR6548 PROTEIN"/>
    <property type="match status" value="1"/>
</dbReference>
<dbReference type="GO" id="GO:0006865">
    <property type="term" value="P:amino acid transport"/>
    <property type="evidence" value="ECO:0007669"/>
    <property type="project" value="UniProtKB-KW"/>
</dbReference>
<keyword evidence="8" id="KW-1185">Reference proteome</keyword>
<dbReference type="PANTHER" id="PTHR47235">
    <property type="entry name" value="BLR6548 PROTEIN"/>
    <property type="match status" value="1"/>
</dbReference>
<proteinExistence type="inferred from homology"/>
<evidence type="ECO:0000256" key="5">
    <source>
        <dbReference type="SAM" id="SignalP"/>
    </source>
</evidence>
<dbReference type="InterPro" id="IPR000709">
    <property type="entry name" value="Leu_Ile_Val-bd"/>
</dbReference>
<keyword evidence="2" id="KW-0813">Transport</keyword>
<dbReference type="SUPFAM" id="SSF53822">
    <property type="entry name" value="Periplasmic binding protein-like I"/>
    <property type="match status" value="1"/>
</dbReference>
<dbReference type="OrthoDB" id="9777352at2"/>
<dbReference type="RefSeq" id="WP_008871069.1">
    <property type="nucleotide sequence ID" value="NZ_ACJN02000003.1"/>
</dbReference>
<dbReference type="Pfam" id="PF13458">
    <property type="entry name" value="Peripla_BP_6"/>
    <property type="match status" value="1"/>
</dbReference>
<comment type="caution">
    <text evidence="7">The sequence shown here is derived from an EMBL/GenBank/DDBJ whole genome shotgun (WGS) entry which is preliminary data.</text>
</comment>
<comment type="similarity">
    <text evidence="1">Belongs to the leucine-binding protein family.</text>
</comment>
<keyword evidence="4" id="KW-0029">Amino-acid transport</keyword>
<evidence type="ECO:0000256" key="3">
    <source>
        <dbReference type="ARBA" id="ARBA00022729"/>
    </source>
</evidence>
<dbReference type="eggNOG" id="COG0683">
    <property type="taxonomic scope" value="Bacteria"/>
</dbReference>
<evidence type="ECO:0000256" key="2">
    <source>
        <dbReference type="ARBA" id="ARBA00022448"/>
    </source>
</evidence>
<dbReference type="PRINTS" id="PR00337">
    <property type="entry name" value="LEUILEVALBP"/>
</dbReference>
<dbReference type="Proteomes" id="UP000005496">
    <property type="component" value="Unassembled WGS sequence"/>
</dbReference>
<evidence type="ECO:0000259" key="6">
    <source>
        <dbReference type="Pfam" id="PF13458"/>
    </source>
</evidence>
<evidence type="ECO:0000313" key="7">
    <source>
        <dbReference type="EMBL" id="EFI33720.1"/>
    </source>
</evidence>
<dbReference type="Gene3D" id="3.40.50.2300">
    <property type="match status" value="2"/>
</dbReference>
<sequence length="420" mass="46094">MHPLIFKAALCLVALILTPACGLDREQEQNANEVPGVTEDTIRVGSSLALSGHASFLGTQTLQGAQAYIKHINEQGGVHGRQIELISYDDAYDPARCLANTQKLIVEDQVFSLFSYVGTPTTVKALPLIEEAEIPLLGIFTGASDFREPFNRNIINIRASYYQETEAAVTHFVEELGLDEIAVFYQYDAYGLDGLRGTELALKEYDLAPVATGSYTRGTLDIEDGLQSIMESGAEAVVMVGTYDACSRFIQTARERGFEPIFHNVSFVGAEEMARILGPAGDGVIITQVVPPPDSLVSQALLWGVQEFVDLYCRYFPEEDPNMVALEGFINAKVLVEGLKRAGSDLNRESFIQGIQTIQDFSLGIANTLNFGPKDHQGLTRVYFTVLKDGKLELLTDWDKFKQDIETKDKKSGPCPDSGT</sequence>
<dbReference type="CDD" id="cd19978">
    <property type="entry name" value="PBP1_ABC_ligand_binding-like"/>
    <property type="match status" value="1"/>
</dbReference>
<evidence type="ECO:0000313" key="8">
    <source>
        <dbReference type="Proteomes" id="UP000005496"/>
    </source>
</evidence>
<dbReference type="AlphaFoldDB" id="D6SSQ4"/>
<evidence type="ECO:0000256" key="4">
    <source>
        <dbReference type="ARBA" id="ARBA00022970"/>
    </source>
</evidence>
<evidence type="ECO:0000256" key="1">
    <source>
        <dbReference type="ARBA" id="ARBA00010062"/>
    </source>
</evidence>
<dbReference type="EMBL" id="ACJN02000003">
    <property type="protein sequence ID" value="EFI33720.1"/>
    <property type="molecule type" value="Genomic_DNA"/>
</dbReference>
<name>D6SSQ4_9BACT</name>
<protein>
    <submittedName>
        <fullName evidence="7">Extracellular ligand-binding receptor</fullName>
    </submittedName>
</protein>
<keyword evidence="7" id="KW-0675">Receptor</keyword>
<dbReference type="InterPro" id="IPR028081">
    <property type="entry name" value="Leu-bd"/>
</dbReference>
<feature type="signal peptide" evidence="5">
    <location>
        <begin position="1"/>
        <end position="22"/>
    </location>
</feature>
<dbReference type="InterPro" id="IPR028082">
    <property type="entry name" value="Peripla_BP_I"/>
</dbReference>
<feature type="domain" description="Leucine-binding protein" evidence="6">
    <location>
        <begin position="41"/>
        <end position="390"/>
    </location>
</feature>
<accession>D6SSQ4</accession>
<organism evidence="7 8">
    <name type="scientific">Desulfonatronospira thiodismutans ASO3-1</name>
    <dbReference type="NCBI Taxonomy" id="555779"/>
    <lineage>
        <taxon>Bacteria</taxon>
        <taxon>Pseudomonadati</taxon>
        <taxon>Thermodesulfobacteriota</taxon>
        <taxon>Desulfovibrionia</taxon>
        <taxon>Desulfovibrionales</taxon>
        <taxon>Desulfonatronovibrionaceae</taxon>
        <taxon>Desulfonatronospira</taxon>
    </lineage>
</organism>
<keyword evidence="3 5" id="KW-0732">Signal</keyword>
<reference evidence="7" key="1">
    <citation type="submission" date="2010-05" db="EMBL/GenBank/DDBJ databases">
        <title>The draft genome of Desulfonatronospira thiodismutans ASO3-1.</title>
        <authorList>
            <consortium name="US DOE Joint Genome Institute (JGI-PGF)"/>
            <person name="Lucas S."/>
            <person name="Copeland A."/>
            <person name="Lapidus A."/>
            <person name="Cheng J.-F."/>
            <person name="Bruce D."/>
            <person name="Goodwin L."/>
            <person name="Pitluck S."/>
            <person name="Chertkov O."/>
            <person name="Brettin T."/>
            <person name="Detter J.C."/>
            <person name="Han C."/>
            <person name="Land M.L."/>
            <person name="Hauser L."/>
            <person name="Kyrpides N."/>
            <person name="Mikhailova N."/>
            <person name="Muyzer G."/>
            <person name="Woyke T."/>
        </authorList>
    </citation>
    <scope>NUCLEOTIDE SEQUENCE [LARGE SCALE GENOMIC DNA]</scope>
    <source>
        <strain evidence="7">ASO3-1</strain>
    </source>
</reference>
<gene>
    <name evidence="7" type="ORF">Dthio_PD1059</name>
</gene>